<accession>A0AB37AXX1</accession>
<name>A0AB37AXX1_9BURK</name>
<reference evidence="1 2" key="1">
    <citation type="submission" date="2018-03" db="EMBL/GenBank/DDBJ databases">
        <authorList>
            <person name="Nguyen K."/>
            <person name="Fouts D."/>
            <person name="Sutton G."/>
        </authorList>
    </citation>
    <scope>NUCLEOTIDE SEQUENCE [LARGE SCALE GENOMIC DNA]</scope>
    <source>
        <strain evidence="1 2">AU14328</strain>
    </source>
</reference>
<organism evidence="1 2">
    <name type="scientific">Burkholderia multivorans</name>
    <dbReference type="NCBI Taxonomy" id="87883"/>
    <lineage>
        <taxon>Bacteria</taxon>
        <taxon>Pseudomonadati</taxon>
        <taxon>Pseudomonadota</taxon>
        <taxon>Betaproteobacteria</taxon>
        <taxon>Burkholderiales</taxon>
        <taxon>Burkholderiaceae</taxon>
        <taxon>Burkholderia</taxon>
        <taxon>Burkholderia cepacia complex</taxon>
    </lineage>
</organism>
<gene>
    <name evidence="1" type="ORF">C6P99_03635</name>
</gene>
<sequence>MSISFRCAVRRTTPVRANRASARSQNGSAPAVIPLFLHIALRQAHGAMHRAVRPRDRSCRRTRALARDLCATLQRGRRRTISASEVEIDPPLA</sequence>
<evidence type="ECO:0000313" key="2">
    <source>
        <dbReference type="Proteomes" id="UP000237811"/>
    </source>
</evidence>
<proteinExistence type="predicted"/>
<evidence type="ECO:0000313" key="1">
    <source>
        <dbReference type="EMBL" id="PRE54901.1"/>
    </source>
</evidence>
<dbReference type="Proteomes" id="UP000237811">
    <property type="component" value="Unassembled WGS sequence"/>
</dbReference>
<comment type="caution">
    <text evidence="1">The sequence shown here is derived from an EMBL/GenBank/DDBJ whole genome shotgun (WGS) entry which is preliminary data.</text>
</comment>
<dbReference type="EMBL" id="PVFR01000010">
    <property type="protein sequence ID" value="PRE54901.1"/>
    <property type="molecule type" value="Genomic_DNA"/>
</dbReference>
<protein>
    <submittedName>
        <fullName evidence="1">Uncharacterized protein</fullName>
    </submittedName>
</protein>
<dbReference type="AlphaFoldDB" id="A0AB37AXX1"/>